<protein>
    <submittedName>
        <fullName evidence="3">Uncharacterized protein</fullName>
    </submittedName>
</protein>
<organism evidence="3 4">
    <name type="scientific">Dryococelus australis</name>
    <dbReference type="NCBI Taxonomy" id="614101"/>
    <lineage>
        <taxon>Eukaryota</taxon>
        <taxon>Metazoa</taxon>
        <taxon>Ecdysozoa</taxon>
        <taxon>Arthropoda</taxon>
        <taxon>Hexapoda</taxon>
        <taxon>Insecta</taxon>
        <taxon>Pterygota</taxon>
        <taxon>Neoptera</taxon>
        <taxon>Polyneoptera</taxon>
        <taxon>Phasmatodea</taxon>
        <taxon>Verophasmatodea</taxon>
        <taxon>Anareolatae</taxon>
        <taxon>Phasmatidae</taxon>
        <taxon>Eurycanthinae</taxon>
        <taxon>Dryococelus</taxon>
    </lineage>
</organism>
<evidence type="ECO:0000313" key="4">
    <source>
        <dbReference type="Proteomes" id="UP001159363"/>
    </source>
</evidence>
<comment type="caution">
    <text evidence="3">The sequence shown here is derived from an EMBL/GenBank/DDBJ whole genome shotgun (WGS) entry which is preliminary data.</text>
</comment>
<feature type="signal peptide" evidence="2">
    <location>
        <begin position="1"/>
        <end position="20"/>
    </location>
</feature>
<feature type="region of interest" description="Disordered" evidence="1">
    <location>
        <begin position="226"/>
        <end position="249"/>
    </location>
</feature>
<evidence type="ECO:0000256" key="1">
    <source>
        <dbReference type="SAM" id="MobiDB-lite"/>
    </source>
</evidence>
<keyword evidence="4" id="KW-1185">Reference proteome</keyword>
<dbReference type="EMBL" id="JARBHB010000001">
    <property type="protein sequence ID" value="KAJ8896928.1"/>
    <property type="molecule type" value="Genomic_DNA"/>
</dbReference>
<reference evidence="3 4" key="1">
    <citation type="submission" date="2023-02" db="EMBL/GenBank/DDBJ databases">
        <title>LHISI_Scaffold_Assembly.</title>
        <authorList>
            <person name="Stuart O.P."/>
            <person name="Cleave R."/>
            <person name="Magrath M.J.L."/>
            <person name="Mikheyev A.S."/>
        </authorList>
    </citation>
    <scope>NUCLEOTIDE SEQUENCE [LARGE SCALE GENOMIC DNA]</scope>
    <source>
        <strain evidence="3">Daus_M_001</strain>
        <tissue evidence="3">Leg muscle</tissue>
    </source>
</reference>
<feature type="compositionally biased region" description="Basic and acidic residues" evidence="1">
    <location>
        <begin position="233"/>
        <end position="249"/>
    </location>
</feature>
<name>A0ABQ9IJR5_9NEOP</name>
<gene>
    <name evidence="3" type="ORF">PR048_002274</name>
</gene>
<evidence type="ECO:0000256" key="2">
    <source>
        <dbReference type="SAM" id="SignalP"/>
    </source>
</evidence>
<feature type="chain" id="PRO_5046577435" evidence="2">
    <location>
        <begin position="21"/>
        <end position="490"/>
    </location>
</feature>
<accession>A0ABQ9IJR5</accession>
<sequence length="490" mass="54022">MKLLLHWWLYVSAPFPGYLGQSFEKDGCSPAQLVHFGGVEWEMRHSLCWPPKGFISRISWSGKSSILQFVFKSDTYVARPLASRPGSIPDGVTPVFPHVRIVPDDAAVRRVFSGISGPSPRTAPEFRRCSMLASLHPLSALKTSLLRAAQISPLLSTPTVNVVALFTGQRDYASGEEPPTRQFGEFGKWCVLQGPATITMPPCPLSSLTSRDSLIICCYNRSPKLPQQTRGQGKNEEKKLKTDESAEDRGQAGTWLMTSHDHVGQSVLATSERTVGRGHGNCSRALSDSTVFTALLTMCMRTLHFLSVKRKMANLTQRGAAVAAAKLVWRLPHTLATRLAPVFHSRSDGCAKSLGSQGRLCTPATTEAGPFPVCTYPVPYRALHRILLPALLTRLRAKQRLKERELHAKEAGIAAVRDWVDMASVWGHHYLPKCTYSCTMVKKGEGKTRIDTRCEENTARLARRSDETLGVRISVVRIAPSLLDLERAAT</sequence>
<proteinExistence type="predicted"/>
<evidence type="ECO:0000313" key="3">
    <source>
        <dbReference type="EMBL" id="KAJ8896928.1"/>
    </source>
</evidence>
<keyword evidence="2" id="KW-0732">Signal</keyword>
<dbReference type="Proteomes" id="UP001159363">
    <property type="component" value="Chromosome 1"/>
</dbReference>